<evidence type="ECO:0000256" key="4">
    <source>
        <dbReference type="ARBA" id="ARBA00022741"/>
    </source>
</evidence>
<dbReference type="GO" id="GO:0005886">
    <property type="term" value="C:plasma membrane"/>
    <property type="evidence" value="ECO:0007669"/>
    <property type="project" value="UniProtKB-SubCell"/>
</dbReference>
<evidence type="ECO:0000259" key="7">
    <source>
        <dbReference type="PROSITE" id="PS50893"/>
    </source>
</evidence>
<keyword evidence="3" id="KW-1003">Cell membrane</keyword>
<dbReference type="PANTHER" id="PTHR43297:SF2">
    <property type="entry name" value="DIPEPTIDE TRANSPORT ATP-BINDING PROTEIN DPPD"/>
    <property type="match status" value="1"/>
</dbReference>
<dbReference type="FunFam" id="3.40.50.300:FF:000016">
    <property type="entry name" value="Oligopeptide ABC transporter ATP-binding component"/>
    <property type="match status" value="1"/>
</dbReference>
<accession>A0A382LAQ8</accession>
<name>A0A382LAQ8_9ZZZZ</name>
<dbReference type="PROSITE" id="PS50893">
    <property type="entry name" value="ABC_TRANSPORTER_2"/>
    <property type="match status" value="1"/>
</dbReference>
<feature type="domain" description="ABC transporter" evidence="7">
    <location>
        <begin position="18"/>
        <end position="267"/>
    </location>
</feature>
<dbReference type="EMBL" id="UINC01085928">
    <property type="protein sequence ID" value="SVC33908.1"/>
    <property type="molecule type" value="Genomic_DNA"/>
</dbReference>
<evidence type="ECO:0000256" key="6">
    <source>
        <dbReference type="ARBA" id="ARBA00023136"/>
    </source>
</evidence>
<dbReference type="InterPro" id="IPR050388">
    <property type="entry name" value="ABC_Ni/Peptide_Import"/>
</dbReference>
<gene>
    <name evidence="8" type="ORF">METZ01_LOCUS286762</name>
</gene>
<evidence type="ECO:0000256" key="3">
    <source>
        <dbReference type="ARBA" id="ARBA00022475"/>
    </source>
</evidence>
<organism evidence="8">
    <name type="scientific">marine metagenome</name>
    <dbReference type="NCBI Taxonomy" id="408172"/>
    <lineage>
        <taxon>unclassified sequences</taxon>
        <taxon>metagenomes</taxon>
        <taxon>ecological metagenomes</taxon>
    </lineage>
</organism>
<keyword evidence="6" id="KW-0472">Membrane</keyword>
<evidence type="ECO:0000256" key="1">
    <source>
        <dbReference type="ARBA" id="ARBA00004202"/>
    </source>
</evidence>
<dbReference type="SUPFAM" id="SSF52540">
    <property type="entry name" value="P-loop containing nucleoside triphosphate hydrolases"/>
    <property type="match status" value="1"/>
</dbReference>
<dbReference type="PANTHER" id="PTHR43297">
    <property type="entry name" value="OLIGOPEPTIDE TRANSPORT ATP-BINDING PROTEIN APPD"/>
    <property type="match status" value="1"/>
</dbReference>
<dbReference type="Gene3D" id="3.40.50.300">
    <property type="entry name" value="P-loop containing nucleotide triphosphate hydrolases"/>
    <property type="match status" value="1"/>
</dbReference>
<dbReference type="Pfam" id="PF08352">
    <property type="entry name" value="oligo_HPY"/>
    <property type="match status" value="1"/>
</dbReference>
<keyword evidence="5" id="KW-0067">ATP-binding</keyword>
<keyword evidence="4" id="KW-0547">Nucleotide-binding</keyword>
<dbReference type="NCBIfam" id="TIGR01727">
    <property type="entry name" value="oligo_HPY"/>
    <property type="match status" value="1"/>
</dbReference>
<evidence type="ECO:0000256" key="5">
    <source>
        <dbReference type="ARBA" id="ARBA00022840"/>
    </source>
</evidence>
<evidence type="ECO:0000313" key="8">
    <source>
        <dbReference type="EMBL" id="SVC33908.1"/>
    </source>
</evidence>
<dbReference type="GO" id="GO:0015833">
    <property type="term" value="P:peptide transport"/>
    <property type="evidence" value="ECO:0007669"/>
    <property type="project" value="InterPro"/>
</dbReference>
<sequence length="347" mass="38454">MPNSTQSRESDTDIILDVRKLRTSFRITGEWHAAVRDISFTLRRNETLALVGESGCGKSVTALSVLGLVPSQNGRVEAERIQLGEHNLQGLSEEEMREIRGNRISMIFQEPMTALNPVLPIGHQVAETLLYHRKMNKEEANKTALELLDKVKIPSTSSRFKEYPHQFSGGMRQRVMIAMAIACKPDIILADEPTTALDVTTQSQILALLNELKQDSGMSLIFITHNLGVVASIADRVAVMYAGKIVEIADVNSLFAQPTHPYTEALMLSIPRSDRDIKTLHSISGQVPPIGRMPDGCSFATRCGLEQPICRKLDPTLQPIDVGLTHEVACWVRGDYNLTTIEERAND</sequence>
<comment type="subcellular location">
    <subcellularLocation>
        <location evidence="1">Cell membrane</location>
        <topology evidence="1">Peripheral membrane protein</topology>
    </subcellularLocation>
</comment>
<dbReference type="SMART" id="SM00382">
    <property type="entry name" value="AAA"/>
    <property type="match status" value="1"/>
</dbReference>
<dbReference type="GO" id="GO:0005524">
    <property type="term" value="F:ATP binding"/>
    <property type="evidence" value="ECO:0007669"/>
    <property type="project" value="UniProtKB-KW"/>
</dbReference>
<dbReference type="GO" id="GO:0016887">
    <property type="term" value="F:ATP hydrolysis activity"/>
    <property type="evidence" value="ECO:0007669"/>
    <property type="project" value="InterPro"/>
</dbReference>
<keyword evidence="2" id="KW-0813">Transport</keyword>
<dbReference type="InterPro" id="IPR013563">
    <property type="entry name" value="Oligopep_ABC_C"/>
</dbReference>
<dbReference type="InterPro" id="IPR003593">
    <property type="entry name" value="AAA+_ATPase"/>
</dbReference>
<dbReference type="AlphaFoldDB" id="A0A382LAQ8"/>
<reference evidence="8" key="1">
    <citation type="submission" date="2018-05" db="EMBL/GenBank/DDBJ databases">
        <authorList>
            <person name="Lanie J.A."/>
            <person name="Ng W.-L."/>
            <person name="Kazmierczak K.M."/>
            <person name="Andrzejewski T.M."/>
            <person name="Davidsen T.M."/>
            <person name="Wayne K.J."/>
            <person name="Tettelin H."/>
            <person name="Glass J.I."/>
            <person name="Rusch D."/>
            <person name="Podicherti R."/>
            <person name="Tsui H.-C.T."/>
            <person name="Winkler M.E."/>
        </authorList>
    </citation>
    <scope>NUCLEOTIDE SEQUENCE</scope>
</reference>
<dbReference type="InterPro" id="IPR027417">
    <property type="entry name" value="P-loop_NTPase"/>
</dbReference>
<dbReference type="PROSITE" id="PS00211">
    <property type="entry name" value="ABC_TRANSPORTER_1"/>
    <property type="match status" value="1"/>
</dbReference>
<dbReference type="Pfam" id="PF00005">
    <property type="entry name" value="ABC_tran"/>
    <property type="match status" value="1"/>
</dbReference>
<protein>
    <recommendedName>
        <fullName evidence="7">ABC transporter domain-containing protein</fullName>
    </recommendedName>
</protein>
<evidence type="ECO:0000256" key="2">
    <source>
        <dbReference type="ARBA" id="ARBA00022448"/>
    </source>
</evidence>
<proteinExistence type="predicted"/>
<dbReference type="InterPro" id="IPR003439">
    <property type="entry name" value="ABC_transporter-like_ATP-bd"/>
</dbReference>
<dbReference type="CDD" id="cd03257">
    <property type="entry name" value="ABC_NikE_OppD_transporters"/>
    <property type="match status" value="1"/>
</dbReference>
<dbReference type="InterPro" id="IPR017871">
    <property type="entry name" value="ABC_transporter-like_CS"/>
</dbReference>